<dbReference type="Pfam" id="PF12937">
    <property type="entry name" value="F-box-like"/>
    <property type="match status" value="1"/>
</dbReference>
<feature type="compositionally biased region" description="Low complexity" evidence="1">
    <location>
        <begin position="224"/>
        <end position="239"/>
    </location>
</feature>
<comment type="caution">
    <text evidence="3">The sequence shown here is derived from an EMBL/GenBank/DDBJ whole genome shotgun (WGS) entry which is preliminary data.</text>
</comment>
<reference evidence="3 4" key="1">
    <citation type="journal article" date="2017" name="Mol. Ecol.">
        <title>Comparative and population genomic landscape of Phellinus noxius: A hypervariable fungus causing root rot in trees.</title>
        <authorList>
            <person name="Chung C.L."/>
            <person name="Lee T.J."/>
            <person name="Akiba M."/>
            <person name="Lee H.H."/>
            <person name="Kuo T.H."/>
            <person name="Liu D."/>
            <person name="Ke H.M."/>
            <person name="Yokoi T."/>
            <person name="Roa M.B."/>
            <person name="Lu M.J."/>
            <person name="Chang Y.Y."/>
            <person name="Ann P.J."/>
            <person name="Tsai J.N."/>
            <person name="Chen C.Y."/>
            <person name="Tzean S.S."/>
            <person name="Ota Y."/>
            <person name="Hattori T."/>
            <person name="Sahashi N."/>
            <person name="Liou R.F."/>
            <person name="Kikuchi T."/>
            <person name="Tsai I.J."/>
        </authorList>
    </citation>
    <scope>NUCLEOTIDE SEQUENCE [LARGE SCALE GENOMIC DNA]</scope>
    <source>
        <strain evidence="3 4">FFPRI411160</strain>
    </source>
</reference>
<feature type="compositionally biased region" description="Low complexity" evidence="1">
    <location>
        <begin position="62"/>
        <end position="86"/>
    </location>
</feature>
<dbReference type="AlphaFoldDB" id="A0A286U888"/>
<protein>
    <recommendedName>
        <fullName evidence="2">F-box domain-containing protein</fullName>
    </recommendedName>
</protein>
<feature type="region of interest" description="Disordered" evidence="1">
    <location>
        <begin position="224"/>
        <end position="302"/>
    </location>
</feature>
<sequence length="302" mass="33588">MNSVSTSLLQDVLRPSALGPGMDKFGLTSRLAGGSTKTHLSRDSSPTRQTQDDSDDEIIGVMSMPGSPSRSGAPSRQTSRPSSPTRMGANRRKVPGPLLLSKSKERSTDPLRAFPTDVSQRIFGLLSIRDLARCARVCRKWSKSQTLNYVWFQQYRKDSFHDEDLPAGKWTRRESKQNWRQTYMKVVPEREGDLAGTSFVSSRSSRPASPFNNTLSFANIMSEKSTSSSRGSVSHPGSGYVTPKEAREEAWKQEAEQKDSPTKNEMREMYKELGGRKARGKGKFGATTRDKGGWEGSYEDGF</sequence>
<evidence type="ECO:0000256" key="1">
    <source>
        <dbReference type="SAM" id="MobiDB-lite"/>
    </source>
</evidence>
<proteinExistence type="predicted"/>
<dbReference type="SUPFAM" id="SSF81383">
    <property type="entry name" value="F-box domain"/>
    <property type="match status" value="1"/>
</dbReference>
<dbReference type="CDD" id="cd09917">
    <property type="entry name" value="F-box_SF"/>
    <property type="match status" value="1"/>
</dbReference>
<feature type="region of interest" description="Disordered" evidence="1">
    <location>
        <begin position="1"/>
        <end position="111"/>
    </location>
</feature>
<evidence type="ECO:0000313" key="4">
    <source>
        <dbReference type="Proteomes" id="UP000217199"/>
    </source>
</evidence>
<organism evidence="3 4">
    <name type="scientific">Pyrrhoderma noxium</name>
    <dbReference type="NCBI Taxonomy" id="2282107"/>
    <lineage>
        <taxon>Eukaryota</taxon>
        <taxon>Fungi</taxon>
        <taxon>Dikarya</taxon>
        <taxon>Basidiomycota</taxon>
        <taxon>Agaricomycotina</taxon>
        <taxon>Agaricomycetes</taxon>
        <taxon>Hymenochaetales</taxon>
        <taxon>Hymenochaetaceae</taxon>
        <taxon>Pyrrhoderma</taxon>
    </lineage>
</organism>
<dbReference type="InterPro" id="IPR036047">
    <property type="entry name" value="F-box-like_dom_sf"/>
</dbReference>
<name>A0A286U888_9AGAM</name>
<accession>A0A286U888</accession>
<feature type="compositionally biased region" description="Polar residues" evidence="1">
    <location>
        <begin position="35"/>
        <end position="49"/>
    </location>
</feature>
<dbReference type="InterPro" id="IPR001810">
    <property type="entry name" value="F-box_dom"/>
</dbReference>
<evidence type="ECO:0000259" key="2">
    <source>
        <dbReference type="PROSITE" id="PS50181"/>
    </source>
</evidence>
<dbReference type="InParanoid" id="A0A286U888"/>
<dbReference type="Proteomes" id="UP000217199">
    <property type="component" value="Unassembled WGS sequence"/>
</dbReference>
<dbReference type="EMBL" id="NBII01000009">
    <property type="protein sequence ID" value="PAV15778.1"/>
    <property type="molecule type" value="Genomic_DNA"/>
</dbReference>
<dbReference type="PROSITE" id="PS50181">
    <property type="entry name" value="FBOX"/>
    <property type="match status" value="1"/>
</dbReference>
<feature type="compositionally biased region" description="Basic and acidic residues" evidence="1">
    <location>
        <begin position="244"/>
        <end position="275"/>
    </location>
</feature>
<dbReference type="STRING" id="2282107.A0A286U888"/>
<dbReference type="OrthoDB" id="6419443at2759"/>
<feature type="domain" description="F-box" evidence="2">
    <location>
        <begin position="108"/>
        <end position="154"/>
    </location>
</feature>
<dbReference type="Gene3D" id="1.20.1280.50">
    <property type="match status" value="1"/>
</dbReference>
<evidence type="ECO:0000313" key="3">
    <source>
        <dbReference type="EMBL" id="PAV15778.1"/>
    </source>
</evidence>
<gene>
    <name evidence="3" type="ORF">PNOK_0863600</name>
</gene>
<keyword evidence="4" id="KW-1185">Reference proteome</keyword>